<evidence type="ECO:0000313" key="2">
    <source>
        <dbReference type="EMBL" id="KAB8292698.1"/>
    </source>
</evidence>
<dbReference type="EMBL" id="WBSO01000023">
    <property type="protein sequence ID" value="KAB8292698.1"/>
    <property type="molecule type" value="Genomic_DNA"/>
</dbReference>
<organism evidence="2 3">
    <name type="scientific">Bifidobacterium apri</name>
    <dbReference type="NCBI Taxonomy" id="1769423"/>
    <lineage>
        <taxon>Bacteria</taxon>
        <taxon>Bacillati</taxon>
        <taxon>Actinomycetota</taxon>
        <taxon>Actinomycetes</taxon>
        <taxon>Bifidobacteriales</taxon>
        <taxon>Bifidobacteriaceae</taxon>
        <taxon>Bifidobacterium</taxon>
    </lineage>
</organism>
<protein>
    <submittedName>
        <fullName evidence="2">Uncharacterized protein</fullName>
    </submittedName>
</protein>
<name>A0A6A2VT41_9BIFI</name>
<evidence type="ECO:0000256" key="1">
    <source>
        <dbReference type="SAM" id="MobiDB-lite"/>
    </source>
</evidence>
<accession>A0A6A2VT41</accession>
<gene>
    <name evidence="2" type="ORF">DSM100238_1783</name>
</gene>
<feature type="compositionally biased region" description="Basic and acidic residues" evidence="1">
    <location>
        <begin position="236"/>
        <end position="248"/>
    </location>
</feature>
<comment type="caution">
    <text evidence="2">The sequence shown here is derived from an EMBL/GenBank/DDBJ whole genome shotgun (WGS) entry which is preliminary data.</text>
</comment>
<dbReference type="Proteomes" id="UP000440041">
    <property type="component" value="Unassembled WGS sequence"/>
</dbReference>
<evidence type="ECO:0000313" key="3">
    <source>
        <dbReference type="Proteomes" id="UP000440041"/>
    </source>
</evidence>
<sequence length="323" mass="36216">MSKRNQKLRLCAAHMPLIRHSIAEFGLKESTTANALVAEHLTGMNVLERMPLILASYERLAQAPMYFISHDMTMLAVDTALHGGAPAETRLPSETGLVGFEGGIHLDGMPDGIADISVVEWDKQIKWPSEEEGRPSHFDVITYSNTKAAHDIPLWRNQAGVPDFVEAAPGALNAKDLDSVTDWIAFWEGVLRAVFALVDVPTVTRTREYKTNPLDRVPRKYDPDLPSNRVRLVDVRENLEAPDGRDASDTGADSGAGKRREYAYRFIVRGFYRQQPYGPGRKLRRRQWIPPFVKGPADKPLRVKDTVNILRGTVLQEGQQEHE</sequence>
<keyword evidence="3" id="KW-1185">Reference proteome</keyword>
<reference evidence="2 3" key="1">
    <citation type="submission" date="2019-09" db="EMBL/GenBank/DDBJ databases">
        <title>Characterization of the phylogenetic diversity of two novel species belonging to the genus Bifidobacterium: Bifidobacterium cebidarum sp. nov. and Bifidobacterium leontopitheci sp. nov.</title>
        <authorList>
            <person name="Lugli G.A."/>
            <person name="Duranti S."/>
            <person name="Milani C."/>
            <person name="Turroni F."/>
            <person name="Ventura M."/>
        </authorList>
    </citation>
    <scope>NUCLEOTIDE SEQUENCE [LARGE SCALE GENOMIC DNA]</scope>
    <source>
        <strain evidence="2 3">DSM 100238</strain>
    </source>
</reference>
<dbReference type="AlphaFoldDB" id="A0A6A2VT41"/>
<feature type="region of interest" description="Disordered" evidence="1">
    <location>
        <begin position="236"/>
        <end position="256"/>
    </location>
</feature>
<proteinExistence type="predicted"/>